<evidence type="ECO:0000256" key="11">
    <source>
        <dbReference type="ARBA" id="ARBA00037975"/>
    </source>
</evidence>
<keyword evidence="7" id="KW-0249">Electron transport</keyword>
<keyword evidence="4" id="KW-0349">Heme</keyword>
<dbReference type="InterPro" id="IPR011577">
    <property type="entry name" value="Cyt_b561_bac/Ni-Hgenase"/>
</dbReference>
<sequence length="190" mass="21884">MPFRNDSLNWGVMAKAFHWSVATLIFVQLALGWLSVAWPLTPTKLYLFIWHKSLGIVILLLVVMRLIWRLFNPRPQFPVTMPRWERVAAETVHGLLYAVLIILPISGWFLNSAAGVPFRVFGWMRLPALLAPSRPLTGIMIGIHILLGWVLISLLVIHILAVVRHHWLKRDVTLKRMLPFVRIPENSQHV</sequence>
<evidence type="ECO:0000256" key="2">
    <source>
        <dbReference type="ARBA" id="ARBA00022448"/>
    </source>
</evidence>
<dbReference type="GO" id="GO:0022904">
    <property type="term" value="P:respiratory electron transport chain"/>
    <property type="evidence" value="ECO:0007669"/>
    <property type="project" value="InterPro"/>
</dbReference>
<feature type="transmembrane region" description="Helical" evidence="12">
    <location>
        <begin position="48"/>
        <end position="71"/>
    </location>
</feature>
<evidence type="ECO:0000256" key="6">
    <source>
        <dbReference type="ARBA" id="ARBA00022723"/>
    </source>
</evidence>
<evidence type="ECO:0000256" key="9">
    <source>
        <dbReference type="ARBA" id="ARBA00023004"/>
    </source>
</evidence>
<dbReference type="Pfam" id="PF01292">
    <property type="entry name" value="Ni_hydr_CYTB"/>
    <property type="match status" value="1"/>
</dbReference>
<dbReference type="GO" id="GO:0009055">
    <property type="term" value="F:electron transfer activity"/>
    <property type="evidence" value="ECO:0007669"/>
    <property type="project" value="InterPro"/>
</dbReference>
<comment type="subcellular location">
    <subcellularLocation>
        <location evidence="1">Cell membrane</location>
        <topology evidence="1">Multi-pass membrane protein</topology>
    </subcellularLocation>
</comment>
<keyword evidence="6" id="KW-0479">Metal-binding</keyword>
<organism evidence="14">
    <name type="scientific">mine drainage metagenome</name>
    <dbReference type="NCBI Taxonomy" id="410659"/>
    <lineage>
        <taxon>unclassified sequences</taxon>
        <taxon>metagenomes</taxon>
        <taxon>ecological metagenomes</taxon>
    </lineage>
</organism>
<protein>
    <submittedName>
        <fullName evidence="14">Cytochrome B561</fullName>
    </submittedName>
</protein>
<keyword evidence="2" id="KW-0813">Transport</keyword>
<evidence type="ECO:0000256" key="12">
    <source>
        <dbReference type="SAM" id="Phobius"/>
    </source>
</evidence>
<keyword evidence="9" id="KW-0408">Iron</keyword>
<proteinExistence type="inferred from homology"/>
<gene>
    <name evidence="14" type="ORF">B1B_01629</name>
</gene>
<evidence type="ECO:0000259" key="13">
    <source>
        <dbReference type="Pfam" id="PF01292"/>
    </source>
</evidence>
<dbReference type="InterPro" id="IPR052168">
    <property type="entry name" value="Cytochrome_b561_oxidase"/>
</dbReference>
<reference evidence="14" key="2">
    <citation type="journal article" date="2014" name="ISME J.">
        <title>Microbial stratification in low pH oxic and suboxic macroscopic growths along an acid mine drainage.</title>
        <authorList>
            <person name="Mendez-Garcia C."/>
            <person name="Mesa V."/>
            <person name="Sprenger R.R."/>
            <person name="Richter M."/>
            <person name="Diez M.S."/>
            <person name="Solano J."/>
            <person name="Bargiela R."/>
            <person name="Golyshina O.V."/>
            <person name="Manteca A."/>
            <person name="Ramos J.L."/>
            <person name="Gallego J.R."/>
            <person name="Llorente I."/>
            <person name="Martins Dos Santos V.A."/>
            <person name="Jensen O.N."/>
            <person name="Pelaez A.I."/>
            <person name="Sanchez J."/>
            <person name="Ferrer M."/>
        </authorList>
    </citation>
    <scope>NUCLEOTIDE SEQUENCE</scope>
</reference>
<dbReference type="GO" id="GO:0046872">
    <property type="term" value="F:metal ion binding"/>
    <property type="evidence" value="ECO:0007669"/>
    <property type="project" value="UniProtKB-KW"/>
</dbReference>
<feature type="transmembrane region" description="Helical" evidence="12">
    <location>
        <begin position="92"/>
        <end position="116"/>
    </location>
</feature>
<dbReference type="SUPFAM" id="SSF81342">
    <property type="entry name" value="Transmembrane di-heme cytochromes"/>
    <property type="match status" value="1"/>
</dbReference>
<feature type="transmembrane region" description="Helical" evidence="12">
    <location>
        <begin position="136"/>
        <end position="163"/>
    </location>
</feature>
<accession>T1D4S2</accession>
<keyword evidence="8 12" id="KW-1133">Transmembrane helix</keyword>
<dbReference type="PANTHER" id="PTHR30529:SF1">
    <property type="entry name" value="CYTOCHROME B561 HOMOLOG 2"/>
    <property type="match status" value="1"/>
</dbReference>
<evidence type="ECO:0000256" key="10">
    <source>
        <dbReference type="ARBA" id="ARBA00023136"/>
    </source>
</evidence>
<evidence type="ECO:0000256" key="5">
    <source>
        <dbReference type="ARBA" id="ARBA00022692"/>
    </source>
</evidence>
<evidence type="ECO:0000256" key="7">
    <source>
        <dbReference type="ARBA" id="ARBA00022982"/>
    </source>
</evidence>
<evidence type="ECO:0000256" key="3">
    <source>
        <dbReference type="ARBA" id="ARBA00022475"/>
    </source>
</evidence>
<keyword evidence="3" id="KW-1003">Cell membrane</keyword>
<comment type="caution">
    <text evidence="14">The sequence shown here is derived from an EMBL/GenBank/DDBJ whole genome shotgun (WGS) entry which is preliminary data.</text>
</comment>
<feature type="transmembrane region" description="Helical" evidence="12">
    <location>
        <begin position="12"/>
        <end position="36"/>
    </location>
</feature>
<comment type="similarity">
    <text evidence="11">Belongs to the cytochrome b561 family.</text>
</comment>
<evidence type="ECO:0000256" key="8">
    <source>
        <dbReference type="ARBA" id="ARBA00022989"/>
    </source>
</evidence>
<feature type="domain" description="Cytochrome b561 bacterial/Ni-hydrogenase" evidence="13">
    <location>
        <begin position="10"/>
        <end position="179"/>
    </location>
</feature>
<evidence type="ECO:0000256" key="4">
    <source>
        <dbReference type="ARBA" id="ARBA00022617"/>
    </source>
</evidence>
<dbReference type="PANTHER" id="PTHR30529">
    <property type="entry name" value="CYTOCHROME B561"/>
    <property type="match status" value="1"/>
</dbReference>
<keyword evidence="5 12" id="KW-0812">Transmembrane</keyword>
<dbReference type="GO" id="GO:0020037">
    <property type="term" value="F:heme binding"/>
    <property type="evidence" value="ECO:0007669"/>
    <property type="project" value="TreeGrafter"/>
</dbReference>
<name>T1D4S2_9ZZZZ</name>
<dbReference type="GO" id="GO:0005886">
    <property type="term" value="C:plasma membrane"/>
    <property type="evidence" value="ECO:0007669"/>
    <property type="project" value="UniProtKB-SubCell"/>
</dbReference>
<evidence type="ECO:0000256" key="1">
    <source>
        <dbReference type="ARBA" id="ARBA00004651"/>
    </source>
</evidence>
<reference evidence="14" key="1">
    <citation type="submission" date="2013-08" db="EMBL/GenBank/DDBJ databases">
        <authorList>
            <person name="Mendez C."/>
            <person name="Richter M."/>
            <person name="Ferrer M."/>
            <person name="Sanchez J."/>
        </authorList>
    </citation>
    <scope>NUCLEOTIDE SEQUENCE</scope>
</reference>
<dbReference type="EMBL" id="AUZY01001042">
    <property type="protein sequence ID" value="EQD76504.1"/>
    <property type="molecule type" value="Genomic_DNA"/>
</dbReference>
<dbReference type="AlphaFoldDB" id="T1D4S2"/>
<dbReference type="InterPro" id="IPR016174">
    <property type="entry name" value="Di-haem_cyt_TM"/>
</dbReference>
<evidence type="ECO:0000313" key="14">
    <source>
        <dbReference type="EMBL" id="EQD76504.1"/>
    </source>
</evidence>
<dbReference type="Gene3D" id="1.20.950.20">
    <property type="entry name" value="Transmembrane di-heme cytochromes, Chain C"/>
    <property type="match status" value="1"/>
</dbReference>
<keyword evidence="10 12" id="KW-0472">Membrane</keyword>